<organism evidence="3 4">
    <name type="scientific">Acanthamoeba castellanii (strain ATCC 30010 / Neff)</name>
    <dbReference type="NCBI Taxonomy" id="1257118"/>
    <lineage>
        <taxon>Eukaryota</taxon>
        <taxon>Amoebozoa</taxon>
        <taxon>Discosea</taxon>
        <taxon>Longamoebia</taxon>
        <taxon>Centramoebida</taxon>
        <taxon>Acanthamoebidae</taxon>
        <taxon>Acanthamoeba</taxon>
    </lineage>
</organism>
<dbReference type="InterPro" id="IPR001806">
    <property type="entry name" value="Small_GTPase"/>
</dbReference>
<reference evidence="3 4" key="1">
    <citation type="journal article" date="2013" name="Genome Biol.">
        <title>Genome of Acanthamoeba castellanii highlights extensive lateral gene transfer and early evolution of tyrosine kinase signaling.</title>
        <authorList>
            <person name="Clarke M."/>
            <person name="Lohan A.J."/>
            <person name="Liu B."/>
            <person name="Lagkouvardos I."/>
            <person name="Roy S."/>
            <person name="Zafar N."/>
            <person name="Bertelli C."/>
            <person name="Schilde C."/>
            <person name="Kianianmomeni A."/>
            <person name="Burglin T.R."/>
            <person name="Frech C."/>
            <person name="Turcotte B."/>
            <person name="Kopec K.O."/>
            <person name="Synnott J.M."/>
            <person name="Choo C."/>
            <person name="Paponov I."/>
            <person name="Finkler A."/>
            <person name="Soon Heng Tan C."/>
            <person name="Hutchins A.P."/>
            <person name="Weinmeier T."/>
            <person name="Rattei T."/>
            <person name="Chu J.S."/>
            <person name="Gimenez G."/>
            <person name="Irimia M."/>
            <person name="Rigden D.J."/>
            <person name="Fitzpatrick D.A."/>
            <person name="Lorenzo-Morales J."/>
            <person name="Bateman A."/>
            <person name="Chiu C.H."/>
            <person name="Tang P."/>
            <person name="Hegemann P."/>
            <person name="Fromm H."/>
            <person name="Raoult D."/>
            <person name="Greub G."/>
            <person name="Miranda-Saavedra D."/>
            <person name="Chen N."/>
            <person name="Nash P."/>
            <person name="Ginger M.L."/>
            <person name="Horn M."/>
            <person name="Schaap P."/>
            <person name="Caler L."/>
            <person name="Loftus B."/>
        </authorList>
    </citation>
    <scope>NUCLEOTIDE SEQUENCE [LARGE SCALE GENOMIC DNA]</scope>
    <source>
        <strain evidence="3 4">Neff</strain>
    </source>
</reference>
<dbReference type="VEuPathDB" id="AmoebaDB:ACA1_091860"/>
<dbReference type="FunFam" id="3.40.50.300:FF:000808">
    <property type="entry name" value="Small GTP-binding protein, putative"/>
    <property type="match status" value="1"/>
</dbReference>
<keyword evidence="4" id="KW-1185">Reference proteome</keyword>
<dbReference type="Proteomes" id="UP000011083">
    <property type="component" value="Unassembled WGS sequence"/>
</dbReference>
<dbReference type="GeneID" id="14913451"/>
<dbReference type="SMART" id="SM00175">
    <property type="entry name" value="RAB"/>
    <property type="match status" value="1"/>
</dbReference>
<evidence type="ECO:0000313" key="4">
    <source>
        <dbReference type="Proteomes" id="UP000011083"/>
    </source>
</evidence>
<dbReference type="PROSITE" id="PS51419">
    <property type="entry name" value="RAB"/>
    <property type="match status" value="1"/>
</dbReference>
<dbReference type="PROSITE" id="PS51421">
    <property type="entry name" value="RAS"/>
    <property type="match status" value="1"/>
</dbReference>
<dbReference type="SUPFAM" id="SSF52540">
    <property type="entry name" value="P-loop containing nucleoside triphosphate hydrolases"/>
    <property type="match status" value="1"/>
</dbReference>
<dbReference type="OrthoDB" id="26525at2759"/>
<keyword evidence="1" id="KW-0547">Nucleotide-binding</keyword>
<feature type="compositionally biased region" description="Basic and acidic residues" evidence="2">
    <location>
        <begin position="203"/>
        <end position="218"/>
    </location>
</feature>
<dbReference type="EMBL" id="KB008103">
    <property type="protein sequence ID" value="ELR12676.1"/>
    <property type="molecule type" value="Genomic_DNA"/>
</dbReference>
<evidence type="ECO:0000313" key="3">
    <source>
        <dbReference type="EMBL" id="ELR12676.1"/>
    </source>
</evidence>
<dbReference type="PROSITE" id="PS51420">
    <property type="entry name" value="RHO"/>
    <property type="match status" value="1"/>
</dbReference>
<feature type="region of interest" description="Disordered" evidence="2">
    <location>
        <begin position="185"/>
        <end position="218"/>
    </location>
</feature>
<dbReference type="Pfam" id="PF00071">
    <property type="entry name" value="Ras"/>
    <property type="match status" value="1"/>
</dbReference>
<dbReference type="InterPro" id="IPR025662">
    <property type="entry name" value="Sigma_54_int_dom_ATP-bd_1"/>
</dbReference>
<dbReference type="Gene3D" id="3.40.50.300">
    <property type="entry name" value="P-loop containing nucleotide triphosphate hydrolases"/>
    <property type="match status" value="1"/>
</dbReference>
<dbReference type="PROSITE" id="PS51417">
    <property type="entry name" value="ARF"/>
    <property type="match status" value="1"/>
</dbReference>
<dbReference type="PROSITE" id="PS00675">
    <property type="entry name" value="SIGMA54_INTERACT_1"/>
    <property type="match status" value="1"/>
</dbReference>
<dbReference type="SMART" id="SM00176">
    <property type="entry name" value="RAN"/>
    <property type="match status" value="1"/>
</dbReference>
<dbReference type="SMART" id="SM00174">
    <property type="entry name" value="RHO"/>
    <property type="match status" value="1"/>
</dbReference>
<dbReference type="RefSeq" id="XP_004334689.1">
    <property type="nucleotide sequence ID" value="XM_004334641.1"/>
</dbReference>
<dbReference type="PANTHER" id="PTHR47978">
    <property type="match status" value="1"/>
</dbReference>
<dbReference type="CDD" id="cd01860">
    <property type="entry name" value="Rab5_related"/>
    <property type="match status" value="1"/>
</dbReference>
<dbReference type="SMART" id="SM00173">
    <property type="entry name" value="RAS"/>
    <property type="match status" value="1"/>
</dbReference>
<dbReference type="GO" id="GO:0003924">
    <property type="term" value="F:GTPase activity"/>
    <property type="evidence" value="ECO:0007669"/>
    <property type="project" value="InterPro"/>
</dbReference>
<name>L8GKG8_ACACF</name>
<evidence type="ECO:0000256" key="1">
    <source>
        <dbReference type="ARBA" id="ARBA00022741"/>
    </source>
</evidence>
<protein>
    <submittedName>
        <fullName evidence="3">Rasrelated protein Rab5, putative</fullName>
    </submittedName>
</protein>
<evidence type="ECO:0000256" key="2">
    <source>
        <dbReference type="SAM" id="MobiDB-lite"/>
    </source>
</evidence>
<dbReference type="STRING" id="1257118.L8GKG8"/>
<gene>
    <name evidence="3" type="ORF">ACA1_091860</name>
</gene>
<dbReference type="GO" id="GO:0005525">
    <property type="term" value="F:GTP binding"/>
    <property type="evidence" value="ECO:0007669"/>
    <property type="project" value="InterPro"/>
</dbReference>
<accession>L8GKG8</accession>
<dbReference type="InterPro" id="IPR005225">
    <property type="entry name" value="Small_GTP-bd"/>
</dbReference>
<proteinExistence type="predicted"/>
<sequence length="218" mass="23931">MTEREKSETGNKPKIASIDAKIVLLGDTGVGKTSLALRFVQDAFSSRTAPTVGASFLTKVLLISDCKIKLRIWDTAGQERFRSLAPMYYRGACAAVIAFDITREESFKKMQDWVKELQINLSEEIILVVVGNKADLEKFRKVSKATAEDYARNIGALGYVEASAKTGDGIEEIFMNIAHKLNEKRLASPDGMDSSRSPSGGRRLVDDGEGDTGRRCCT</sequence>
<dbReference type="PRINTS" id="PR00449">
    <property type="entry name" value="RASTRNSFRMNG"/>
</dbReference>
<dbReference type="NCBIfam" id="TIGR00231">
    <property type="entry name" value="small_GTP"/>
    <property type="match status" value="1"/>
</dbReference>
<dbReference type="KEGG" id="acan:ACA1_091860"/>
<dbReference type="OMA" id="KWVNEVE"/>
<dbReference type="AlphaFoldDB" id="L8GKG8"/>
<dbReference type="InterPro" id="IPR027417">
    <property type="entry name" value="P-loop_NTPase"/>
</dbReference>